<dbReference type="PANTHER" id="PTHR34219">
    <property type="entry name" value="IRON-REGULATED INNER MEMBRANE PROTEIN-RELATED"/>
    <property type="match status" value="1"/>
</dbReference>
<accession>A0A6G9QMX0</accession>
<organism evidence="2 3">
    <name type="scientific">Shewanella aestuarii</name>
    <dbReference type="NCBI Taxonomy" id="1028752"/>
    <lineage>
        <taxon>Bacteria</taxon>
        <taxon>Pseudomonadati</taxon>
        <taxon>Pseudomonadota</taxon>
        <taxon>Gammaproteobacteria</taxon>
        <taxon>Alteromonadales</taxon>
        <taxon>Shewanellaceae</taxon>
        <taxon>Shewanella</taxon>
    </lineage>
</organism>
<gene>
    <name evidence="2" type="ORF">HBH39_16680</name>
</gene>
<evidence type="ECO:0000256" key="1">
    <source>
        <dbReference type="SAM" id="Phobius"/>
    </source>
</evidence>
<dbReference type="AlphaFoldDB" id="A0A6G9QMX0"/>
<protein>
    <submittedName>
        <fullName evidence="2">PepSY domain-containing protein</fullName>
    </submittedName>
</protein>
<keyword evidence="1" id="KW-0812">Transmembrane</keyword>
<dbReference type="Proteomes" id="UP000502608">
    <property type="component" value="Chromosome"/>
</dbReference>
<feature type="transmembrane region" description="Helical" evidence="1">
    <location>
        <begin position="205"/>
        <end position="229"/>
    </location>
</feature>
<evidence type="ECO:0000313" key="3">
    <source>
        <dbReference type="Proteomes" id="UP000502608"/>
    </source>
</evidence>
<sequence length="247" mass="28516">MHKLARSVHKWLMLFLGVQFVIWSVTGAYMVFFDIDYIHGDTLVNQHQVTINPQNIDFSLAELIKAYPQASQISMGKLMNQDVYRFHIEQGDSTQLVMLSAQTGERLSAINQAAAVTLAQYYYQHSEHQVAEVNYIADNPPFEISPRHLPVWQIHFDHFSLPTLYVSAQSGLLVGKRHVFWRAFDWMFRFHIMDYSSGENIDNKLLFFVALLSTIGVISGLVLTYFRVFKTGRSKRKTRLVRHQGGM</sequence>
<dbReference type="RefSeq" id="WP_167679762.1">
    <property type="nucleotide sequence ID" value="NZ_CP050313.1"/>
</dbReference>
<dbReference type="KEGG" id="saes:HBH39_16680"/>
<dbReference type="PANTHER" id="PTHR34219:SF3">
    <property type="entry name" value="BLL7967 PROTEIN"/>
    <property type="match status" value="1"/>
</dbReference>
<dbReference type="EMBL" id="CP050313">
    <property type="protein sequence ID" value="QIR15906.1"/>
    <property type="molecule type" value="Genomic_DNA"/>
</dbReference>
<keyword evidence="1" id="KW-0472">Membrane</keyword>
<keyword evidence="1" id="KW-1133">Transmembrane helix</keyword>
<evidence type="ECO:0000313" key="2">
    <source>
        <dbReference type="EMBL" id="QIR15906.1"/>
    </source>
</evidence>
<name>A0A6G9QMX0_9GAMM</name>
<feature type="transmembrane region" description="Helical" evidence="1">
    <location>
        <begin position="12"/>
        <end position="32"/>
    </location>
</feature>
<dbReference type="InterPro" id="IPR005625">
    <property type="entry name" value="PepSY-ass_TM"/>
</dbReference>
<reference evidence="2 3" key="1">
    <citation type="submission" date="2020-03" db="EMBL/GenBank/DDBJ databases">
        <title>Complete genome sequence of Shewanella sp.</title>
        <authorList>
            <person name="Kim Y.-S."/>
            <person name="Kim S.-J."/>
            <person name="Jung H.-K."/>
            <person name="Kim K.-H."/>
        </authorList>
    </citation>
    <scope>NUCLEOTIDE SEQUENCE [LARGE SCALE GENOMIC DNA]</scope>
    <source>
        <strain evidence="2 3">PN3F2</strain>
    </source>
</reference>
<proteinExistence type="predicted"/>
<keyword evidence="3" id="KW-1185">Reference proteome</keyword>
<dbReference type="Pfam" id="PF03929">
    <property type="entry name" value="PepSY_TM"/>
    <property type="match status" value="1"/>
</dbReference>